<evidence type="ECO:0000259" key="2">
    <source>
        <dbReference type="Pfam" id="PF01636"/>
    </source>
</evidence>
<dbReference type="RefSeq" id="WP_100363902.1">
    <property type="nucleotide sequence ID" value="NZ_PGFF01000001.1"/>
</dbReference>
<evidence type="ECO:0000313" key="4">
    <source>
        <dbReference type="Proteomes" id="UP000228758"/>
    </source>
</evidence>
<evidence type="ECO:0000256" key="1">
    <source>
        <dbReference type="SAM" id="SignalP"/>
    </source>
</evidence>
<keyword evidence="3" id="KW-0418">Kinase</keyword>
<name>A0A2M9CIC8_9MICO</name>
<dbReference type="AlphaFoldDB" id="A0A2M9CIC8"/>
<feature type="signal peptide" evidence="1">
    <location>
        <begin position="1"/>
        <end position="17"/>
    </location>
</feature>
<dbReference type="Pfam" id="PF01636">
    <property type="entry name" value="APH"/>
    <property type="match status" value="1"/>
</dbReference>
<feature type="chain" id="PRO_5039427607" evidence="1">
    <location>
        <begin position="18"/>
        <end position="330"/>
    </location>
</feature>
<keyword evidence="3" id="KW-0808">Transferase</keyword>
<organism evidence="3 4">
    <name type="scientific">Diaminobutyricimonas aerilata</name>
    <dbReference type="NCBI Taxonomy" id="1162967"/>
    <lineage>
        <taxon>Bacteria</taxon>
        <taxon>Bacillati</taxon>
        <taxon>Actinomycetota</taxon>
        <taxon>Actinomycetes</taxon>
        <taxon>Micrococcales</taxon>
        <taxon>Microbacteriaceae</taxon>
        <taxon>Diaminobutyricimonas</taxon>
    </lineage>
</organism>
<feature type="domain" description="Aminoglycoside phosphotransferase" evidence="2">
    <location>
        <begin position="37"/>
        <end position="251"/>
    </location>
</feature>
<accession>A0A2M9CIC8</accession>
<dbReference type="GO" id="GO:0016301">
    <property type="term" value="F:kinase activity"/>
    <property type="evidence" value="ECO:0007669"/>
    <property type="project" value="UniProtKB-KW"/>
</dbReference>
<dbReference type="OrthoDB" id="3239865at2"/>
<protein>
    <submittedName>
        <fullName evidence="3">Aminoglycoside phosphotransferase (APT) family kinase protein</fullName>
    </submittedName>
</protein>
<gene>
    <name evidence="3" type="ORF">CLV46_1169</name>
</gene>
<evidence type="ECO:0000313" key="3">
    <source>
        <dbReference type="EMBL" id="PJJ71619.1"/>
    </source>
</evidence>
<proteinExistence type="predicted"/>
<keyword evidence="1" id="KW-0732">Signal</keyword>
<sequence length="330" mass="34804">MARTPLTLAALATAAVADLDVVAASGYGGTGGSVDSALITARDGRRLIIRVPRTAASESEQSADLVALRALSAGIRTRLPFAVTNPLGQVPVGETRGIVYDFLPGGKTGLNTITPELAASIGRAVAAIHGLPTSFVADAGLPSLGAIECLRASVSLIDRATATGLVPSALISRWEHATEESTIWQFQPTVINGALSASSILSERDQVTGVLGWQELRVGDPARDLAWLFGARGEWVAENALEAYTRVRGSIDRQVRQRATLYAELELVKWLLHGTQTRSTEIVDDAVNLLSALADRVHSDIMNPIGPATMPTATVDEVESLLQRSERAAG</sequence>
<dbReference type="Gene3D" id="3.90.1200.10">
    <property type="match status" value="1"/>
</dbReference>
<dbReference type="EMBL" id="PGFF01000001">
    <property type="protein sequence ID" value="PJJ71619.1"/>
    <property type="molecule type" value="Genomic_DNA"/>
</dbReference>
<dbReference type="Proteomes" id="UP000228758">
    <property type="component" value="Unassembled WGS sequence"/>
</dbReference>
<dbReference type="InterPro" id="IPR002575">
    <property type="entry name" value="Aminoglycoside_PTrfase"/>
</dbReference>
<reference evidence="3 4" key="1">
    <citation type="submission" date="2017-11" db="EMBL/GenBank/DDBJ databases">
        <title>Genomic Encyclopedia of Archaeal and Bacterial Type Strains, Phase II (KMG-II): From Individual Species to Whole Genera.</title>
        <authorList>
            <person name="Goeker M."/>
        </authorList>
    </citation>
    <scope>NUCLEOTIDE SEQUENCE [LARGE SCALE GENOMIC DNA]</scope>
    <source>
        <strain evidence="3 4">DSM 27393</strain>
    </source>
</reference>
<comment type="caution">
    <text evidence="3">The sequence shown here is derived from an EMBL/GenBank/DDBJ whole genome shotgun (WGS) entry which is preliminary data.</text>
</comment>
<keyword evidence="4" id="KW-1185">Reference proteome</keyword>
<dbReference type="SUPFAM" id="SSF56112">
    <property type="entry name" value="Protein kinase-like (PK-like)"/>
    <property type="match status" value="1"/>
</dbReference>
<dbReference type="InterPro" id="IPR011009">
    <property type="entry name" value="Kinase-like_dom_sf"/>
</dbReference>